<dbReference type="InterPro" id="IPR025896">
    <property type="entry name" value="Spi_Prtas-inh"/>
</dbReference>
<dbReference type="AlphaFoldDB" id="A0A2X2RDV9"/>
<dbReference type="PROSITE" id="PS51257">
    <property type="entry name" value="PROKAR_LIPOPROTEIN"/>
    <property type="match status" value="1"/>
</dbReference>
<evidence type="ECO:0000313" key="7">
    <source>
        <dbReference type="EMBL" id="SQA78582.1"/>
    </source>
</evidence>
<protein>
    <submittedName>
        <fullName evidence="7">Peptidase C10 family</fullName>
    </submittedName>
</protein>
<comment type="similarity">
    <text evidence="1">Belongs to the peptidase C10 family.</text>
</comment>
<evidence type="ECO:0000256" key="1">
    <source>
        <dbReference type="ARBA" id="ARBA00009693"/>
    </source>
</evidence>
<keyword evidence="3" id="KW-0732">Signal</keyword>
<sequence length="553" mass="62413">MRKFLPVFIVAGLFFSCQREEADAPFATDTDISVLPNTETKASDNGLLGWVALTGQTYISAEEAQETALATAMQMREVEGIVTKAPLKIGSIEVVKGDTRKPYVPTKGNAKPEQADVYIVNFANNQGYVITSADRRVPSVLAYNSYGHLGDTISNPGQAILFSYMQAYIEEQRAAFEANKEKLATKAEEAIFKQLSKEQQEKLIAKGYFDKDGKRVKSKYNFDLIHALCDLSEPESNNKKNENPADHYLVKDNDRIFYGEWKTEYVKAPLLKTLWRQSGLYNDKVAKYCDADKDQSPVGCVAVAVGQLLAYHKKPAVFKGRIMHWDDITKIDSGDMFSSIYSHNVGDNATFREDIQHLLAHLGDSDLLAMEYGCIADGGSGSGRALEALHSLGYNNASLIEYSNGDFISEIRNNRPVYIEGYSYEISHTYTTGWWFWKKSHTRYSYKEGHAWILDGYVLRKRKVTEYYINCPSSEEVKIVNDEKIELIHNNFGWGGNLDGSDFKWNKDYYDGTGWYNINVFNAKSGRQAGSNTYKSGTEGNYQFKKKIIINIK</sequence>
<keyword evidence="4" id="KW-0378">Hydrolase</keyword>
<dbReference type="GO" id="GO:0006508">
    <property type="term" value="P:proteolysis"/>
    <property type="evidence" value="ECO:0007669"/>
    <property type="project" value="UniProtKB-KW"/>
</dbReference>
<evidence type="ECO:0000256" key="3">
    <source>
        <dbReference type="ARBA" id="ARBA00022729"/>
    </source>
</evidence>
<dbReference type="Pfam" id="PF13734">
    <property type="entry name" value="Inhibitor_I69"/>
    <property type="match status" value="1"/>
</dbReference>
<dbReference type="InterPro" id="IPR000200">
    <property type="entry name" value="Peptidase_C10"/>
</dbReference>
<evidence type="ECO:0000256" key="5">
    <source>
        <dbReference type="ARBA" id="ARBA00022807"/>
    </source>
</evidence>
<accession>A0A2X2RDV9</accession>
<evidence type="ECO:0000313" key="8">
    <source>
        <dbReference type="Proteomes" id="UP000249891"/>
    </source>
</evidence>
<dbReference type="Pfam" id="PF01640">
    <property type="entry name" value="Peptidase_C10"/>
    <property type="match status" value="1"/>
</dbReference>
<evidence type="ECO:0000256" key="2">
    <source>
        <dbReference type="ARBA" id="ARBA00022670"/>
    </source>
</evidence>
<dbReference type="InterPro" id="IPR044934">
    <property type="entry name" value="Streptopain_sf"/>
</dbReference>
<dbReference type="RefSeq" id="WP_128091675.1">
    <property type="nucleotide sequence ID" value="NZ_UARG01000017.1"/>
</dbReference>
<name>A0A2X2RDV9_CAPOC</name>
<evidence type="ECO:0000256" key="4">
    <source>
        <dbReference type="ARBA" id="ARBA00022801"/>
    </source>
</evidence>
<dbReference type="GO" id="GO:0008234">
    <property type="term" value="F:cysteine-type peptidase activity"/>
    <property type="evidence" value="ECO:0007669"/>
    <property type="project" value="UniProtKB-KW"/>
</dbReference>
<keyword evidence="5" id="KW-0788">Thiol protease</keyword>
<keyword evidence="2" id="KW-0645">Protease</keyword>
<feature type="domain" description="Spi protease inhibitor" evidence="6">
    <location>
        <begin position="103"/>
        <end position="167"/>
    </location>
</feature>
<dbReference type="SUPFAM" id="SSF54001">
    <property type="entry name" value="Cysteine proteinases"/>
    <property type="match status" value="1"/>
</dbReference>
<gene>
    <name evidence="7" type="ORF">NCTC11546_01822</name>
</gene>
<reference evidence="7 8" key="1">
    <citation type="submission" date="2018-06" db="EMBL/GenBank/DDBJ databases">
        <authorList>
            <consortium name="Pathogen Informatics"/>
            <person name="Doyle S."/>
        </authorList>
    </citation>
    <scope>NUCLEOTIDE SEQUENCE [LARGE SCALE GENOMIC DNA]</scope>
    <source>
        <strain evidence="7 8">NCTC11546</strain>
    </source>
</reference>
<dbReference type="Gene3D" id="3.90.70.50">
    <property type="entry name" value="Peptidase C10, streptopain"/>
    <property type="match status" value="2"/>
</dbReference>
<dbReference type="EMBL" id="UARG01000017">
    <property type="protein sequence ID" value="SQA78582.1"/>
    <property type="molecule type" value="Genomic_DNA"/>
</dbReference>
<dbReference type="InterPro" id="IPR038765">
    <property type="entry name" value="Papain-like_cys_pep_sf"/>
</dbReference>
<evidence type="ECO:0000259" key="6">
    <source>
        <dbReference type="Pfam" id="PF13734"/>
    </source>
</evidence>
<organism evidence="7 8">
    <name type="scientific">Capnocytophaga ochracea</name>
    <dbReference type="NCBI Taxonomy" id="1018"/>
    <lineage>
        <taxon>Bacteria</taxon>
        <taxon>Pseudomonadati</taxon>
        <taxon>Bacteroidota</taxon>
        <taxon>Flavobacteriia</taxon>
        <taxon>Flavobacteriales</taxon>
        <taxon>Flavobacteriaceae</taxon>
        <taxon>Capnocytophaga</taxon>
    </lineage>
</organism>
<proteinExistence type="inferred from homology"/>
<dbReference type="Proteomes" id="UP000249891">
    <property type="component" value="Unassembled WGS sequence"/>
</dbReference>